<organism evidence="3 4">
    <name type="scientific">Streptomyces lycii</name>
    <dbReference type="NCBI Taxonomy" id="2654337"/>
    <lineage>
        <taxon>Bacteria</taxon>
        <taxon>Bacillati</taxon>
        <taxon>Actinomycetota</taxon>
        <taxon>Actinomycetes</taxon>
        <taxon>Kitasatosporales</taxon>
        <taxon>Streptomycetaceae</taxon>
        <taxon>Streptomyces</taxon>
    </lineage>
</organism>
<evidence type="ECO:0000313" key="3">
    <source>
        <dbReference type="EMBL" id="KAF4409278.1"/>
    </source>
</evidence>
<dbReference type="InterPro" id="IPR025419">
    <property type="entry name" value="DUF4142"/>
</dbReference>
<protein>
    <submittedName>
        <fullName evidence="3">DUF4142 domain-containing protein</fullName>
    </submittedName>
</protein>
<accession>A0ABQ7FKY8</accession>
<feature type="region of interest" description="Disordered" evidence="1">
    <location>
        <begin position="43"/>
        <end position="62"/>
    </location>
</feature>
<evidence type="ECO:0000313" key="4">
    <source>
        <dbReference type="Proteomes" id="UP000621266"/>
    </source>
</evidence>
<dbReference type="Proteomes" id="UP000621266">
    <property type="component" value="Unassembled WGS sequence"/>
</dbReference>
<proteinExistence type="predicted"/>
<gene>
    <name evidence="3" type="ORF">GCU69_09830</name>
</gene>
<evidence type="ECO:0000256" key="1">
    <source>
        <dbReference type="SAM" id="MobiDB-lite"/>
    </source>
</evidence>
<keyword evidence="4" id="KW-1185">Reference proteome</keyword>
<dbReference type="PANTHER" id="PTHR38593">
    <property type="entry name" value="BLR2558 PROTEIN"/>
    <property type="match status" value="1"/>
</dbReference>
<feature type="domain" description="DUF4142" evidence="2">
    <location>
        <begin position="71"/>
        <end position="203"/>
    </location>
</feature>
<reference evidence="3 4" key="1">
    <citation type="submission" date="2019-10" db="EMBL/GenBank/DDBJ databases">
        <title>Streptomyces tenebrisbrunneis sp.nov., an endogenous actinomycete isolated from of Lycium ruthenicum.</title>
        <authorList>
            <person name="Ma L."/>
        </authorList>
    </citation>
    <scope>NUCLEOTIDE SEQUENCE [LARGE SCALE GENOMIC DNA]</scope>
    <source>
        <strain evidence="3 4">TRM 66187</strain>
    </source>
</reference>
<dbReference type="PANTHER" id="PTHR38593:SF1">
    <property type="entry name" value="BLR2558 PROTEIN"/>
    <property type="match status" value="1"/>
</dbReference>
<comment type="caution">
    <text evidence="3">The sequence shown here is derived from an EMBL/GenBank/DDBJ whole genome shotgun (WGS) entry which is preliminary data.</text>
</comment>
<dbReference type="EMBL" id="WHPN01000236">
    <property type="protein sequence ID" value="KAF4409278.1"/>
    <property type="molecule type" value="Genomic_DNA"/>
</dbReference>
<evidence type="ECO:0000259" key="2">
    <source>
        <dbReference type="Pfam" id="PF13628"/>
    </source>
</evidence>
<sequence length="223" mass="23637">MRTAAIALTVVAVLALVPVLISLQSGSEANADEDAATVPVAGAQGPVPEAQTGANAATPQEAVDAGRLTESEKNFLVAVRQAGLWEIPAGQMAQTQAGSAAVKRAGHHLIEGHAKLDQLVREDAKMLNVQLPDKATEEQQGWVAQMKAAEGAEFDKLFANLLRASHGKIFTTIAQVRGGTQNDIIRRHARQANQTVLDHIEVLEDTGLVDPETFEEVEAAVTK</sequence>
<name>A0ABQ7FKY8_9ACTN</name>
<dbReference type="Pfam" id="PF13628">
    <property type="entry name" value="DUF4142"/>
    <property type="match status" value="1"/>
</dbReference>